<evidence type="ECO:0000259" key="19">
    <source>
        <dbReference type="PROSITE" id="PS50261"/>
    </source>
</evidence>
<evidence type="ECO:0000256" key="15">
    <source>
        <dbReference type="SAM" id="Phobius"/>
    </source>
</evidence>
<keyword evidence="13" id="KW-0325">Glycoprotein</keyword>
<dbReference type="InterPro" id="IPR001881">
    <property type="entry name" value="EGF-like_Ca-bd_dom"/>
</dbReference>
<dbReference type="PROSITE" id="PS50026">
    <property type="entry name" value="EGF_3"/>
    <property type="match status" value="3"/>
</dbReference>
<dbReference type="SMART" id="SM00179">
    <property type="entry name" value="EGF_CA"/>
    <property type="match status" value="3"/>
</dbReference>
<dbReference type="GeneTree" id="ENSGT00940000160578"/>
<evidence type="ECO:0000259" key="18">
    <source>
        <dbReference type="PROSITE" id="PS50221"/>
    </source>
</evidence>
<keyword evidence="12" id="KW-1015">Disulfide bond</keyword>
<feature type="signal peptide" evidence="16">
    <location>
        <begin position="1"/>
        <end position="22"/>
    </location>
</feature>
<keyword evidence="4 14" id="KW-0245">EGF-like domain</keyword>
<dbReference type="PRINTS" id="PR00249">
    <property type="entry name" value="GPCRSECRETIN"/>
</dbReference>
<name>A0A3Q1KFS3_ANATE</name>
<comment type="similarity">
    <text evidence="2">Belongs to the G-protein coupled receptor 2 family. Adhesion G-protein coupled receptor (ADGR) subfamily.</text>
</comment>
<dbReference type="GO" id="GO:0004930">
    <property type="term" value="F:G protein-coupled receptor activity"/>
    <property type="evidence" value="ECO:0007669"/>
    <property type="project" value="InterPro"/>
</dbReference>
<dbReference type="GO" id="GO:0005886">
    <property type="term" value="C:plasma membrane"/>
    <property type="evidence" value="ECO:0007669"/>
    <property type="project" value="UniProtKB-SubCell"/>
</dbReference>
<dbReference type="InterPro" id="IPR049883">
    <property type="entry name" value="NOTCH1_EGF-like"/>
</dbReference>
<feature type="domain" description="GAIN-B" evidence="18">
    <location>
        <begin position="281"/>
        <end position="449"/>
    </location>
</feature>
<evidence type="ECO:0000256" key="9">
    <source>
        <dbReference type="ARBA" id="ARBA00022889"/>
    </source>
</evidence>
<feature type="domain" description="EGF-like" evidence="17">
    <location>
        <begin position="88"/>
        <end position="126"/>
    </location>
</feature>
<dbReference type="InterPro" id="IPR000152">
    <property type="entry name" value="EGF-type_Asp/Asn_hydroxyl_site"/>
</dbReference>
<feature type="domain" description="G-protein coupled receptors family 2 profile 2" evidence="19">
    <location>
        <begin position="454"/>
        <end position="692"/>
    </location>
</feature>
<dbReference type="AlphaFoldDB" id="A0A3Q1KFS3"/>
<feature type="transmembrane region" description="Helical" evidence="15">
    <location>
        <begin position="598"/>
        <end position="618"/>
    </location>
</feature>
<dbReference type="PANTHER" id="PTHR12011">
    <property type="entry name" value="ADHESION G-PROTEIN COUPLED RECEPTOR"/>
    <property type="match status" value="1"/>
</dbReference>
<dbReference type="PROSITE" id="PS50221">
    <property type="entry name" value="GAIN_B"/>
    <property type="match status" value="1"/>
</dbReference>
<dbReference type="Ensembl" id="ENSATET00000035184.3">
    <property type="protein sequence ID" value="ENSATEP00000034681.3"/>
    <property type="gene ID" value="ENSATEG00000023826.3"/>
</dbReference>
<evidence type="ECO:0000256" key="14">
    <source>
        <dbReference type="PROSITE-ProRule" id="PRU00076"/>
    </source>
</evidence>
<keyword evidence="11 15" id="KW-0472">Membrane</keyword>
<keyword evidence="9" id="KW-0130">Cell adhesion</keyword>
<evidence type="ECO:0000256" key="2">
    <source>
        <dbReference type="ARBA" id="ARBA00007343"/>
    </source>
</evidence>
<dbReference type="SUPFAM" id="SSF81321">
    <property type="entry name" value="Family A G protein-coupled receptor-like"/>
    <property type="match status" value="1"/>
</dbReference>
<dbReference type="RefSeq" id="XP_026207659.1">
    <property type="nucleotide sequence ID" value="XM_026351874.1"/>
</dbReference>
<dbReference type="PROSITE" id="PS50261">
    <property type="entry name" value="G_PROTEIN_RECEP_F2_4"/>
    <property type="match status" value="1"/>
</dbReference>
<dbReference type="InterPro" id="IPR046338">
    <property type="entry name" value="GAIN_dom_sf"/>
</dbReference>
<dbReference type="CDD" id="cd00054">
    <property type="entry name" value="EGF_CA"/>
    <property type="match status" value="3"/>
</dbReference>
<dbReference type="GO" id="GO:0030855">
    <property type="term" value="P:epithelial cell differentiation"/>
    <property type="evidence" value="ECO:0007669"/>
    <property type="project" value="UniProtKB-ARBA"/>
</dbReference>
<evidence type="ECO:0000256" key="12">
    <source>
        <dbReference type="ARBA" id="ARBA00023157"/>
    </source>
</evidence>
<evidence type="ECO:0000256" key="11">
    <source>
        <dbReference type="ARBA" id="ARBA00023136"/>
    </source>
</evidence>
<evidence type="ECO:0000256" key="16">
    <source>
        <dbReference type="SAM" id="SignalP"/>
    </source>
</evidence>
<dbReference type="GO" id="GO:0005509">
    <property type="term" value="F:calcium ion binding"/>
    <property type="evidence" value="ECO:0007669"/>
    <property type="project" value="InterPro"/>
</dbReference>
<dbReference type="FunFam" id="2.10.25.10:FF:000038">
    <property type="entry name" value="Fibrillin 2"/>
    <property type="match status" value="2"/>
</dbReference>
<evidence type="ECO:0000256" key="13">
    <source>
        <dbReference type="ARBA" id="ARBA00023180"/>
    </source>
</evidence>
<dbReference type="InterPro" id="IPR003056">
    <property type="entry name" value="GPCR_2_ADGRE2_ADGRE5"/>
</dbReference>
<evidence type="ECO:0000259" key="17">
    <source>
        <dbReference type="PROSITE" id="PS50026"/>
    </source>
</evidence>
<evidence type="ECO:0000313" key="20">
    <source>
        <dbReference type="Ensembl" id="ENSATEP00000034681.3"/>
    </source>
</evidence>
<comment type="subcellular location">
    <subcellularLocation>
        <location evidence="1">Cell membrane</location>
        <topology evidence="1">Multi-pass membrane protein</topology>
    </subcellularLocation>
</comment>
<dbReference type="InterPro" id="IPR000203">
    <property type="entry name" value="GPS"/>
</dbReference>
<evidence type="ECO:0000256" key="4">
    <source>
        <dbReference type="ARBA" id="ARBA00022536"/>
    </source>
</evidence>
<dbReference type="SMART" id="SM00303">
    <property type="entry name" value="GPS"/>
    <property type="match status" value="1"/>
</dbReference>
<evidence type="ECO:0000256" key="8">
    <source>
        <dbReference type="ARBA" id="ARBA00022837"/>
    </source>
</evidence>
<feature type="domain" description="EGF-like" evidence="17">
    <location>
        <begin position="139"/>
        <end position="176"/>
    </location>
</feature>
<keyword evidence="8" id="KW-0106">Calcium</keyword>
<proteinExistence type="inferred from homology"/>
<dbReference type="GO" id="GO:0007155">
    <property type="term" value="P:cell adhesion"/>
    <property type="evidence" value="ECO:0007669"/>
    <property type="project" value="UniProtKB-KW"/>
</dbReference>
<dbReference type="GO" id="GO:0007166">
    <property type="term" value="P:cell surface receptor signaling pathway"/>
    <property type="evidence" value="ECO:0007669"/>
    <property type="project" value="InterPro"/>
</dbReference>
<reference evidence="20" key="3">
    <citation type="submission" date="2025-09" db="UniProtKB">
        <authorList>
            <consortium name="Ensembl"/>
        </authorList>
    </citation>
    <scope>IDENTIFICATION</scope>
</reference>
<evidence type="ECO:0000256" key="10">
    <source>
        <dbReference type="ARBA" id="ARBA00022989"/>
    </source>
</evidence>
<dbReference type="InterPro" id="IPR057244">
    <property type="entry name" value="GAIN_B"/>
</dbReference>
<dbReference type="Gene3D" id="1.20.1070.10">
    <property type="entry name" value="Rhodopsin 7-helix transmembrane proteins"/>
    <property type="match status" value="1"/>
</dbReference>
<keyword evidence="7" id="KW-0677">Repeat</keyword>
<reference evidence="20" key="2">
    <citation type="submission" date="2025-08" db="UniProtKB">
        <authorList>
            <consortium name="Ensembl"/>
        </authorList>
    </citation>
    <scope>IDENTIFICATION</scope>
</reference>
<dbReference type="InterPro" id="IPR000832">
    <property type="entry name" value="GPCR_2_secretin-like"/>
</dbReference>
<evidence type="ECO:0000256" key="5">
    <source>
        <dbReference type="ARBA" id="ARBA00022692"/>
    </source>
</evidence>
<dbReference type="PROSITE" id="PS00010">
    <property type="entry name" value="ASX_HYDROXYL"/>
    <property type="match status" value="3"/>
</dbReference>
<dbReference type="SMART" id="SM00181">
    <property type="entry name" value="EGF"/>
    <property type="match status" value="3"/>
</dbReference>
<dbReference type="PANTHER" id="PTHR12011:SF433">
    <property type="entry name" value="ADHESION G PROTEIN-COUPLED RECEPTOR E1-LIKE-RELATED"/>
    <property type="match status" value="1"/>
</dbReference>
<dbReference type="Proteomes" id="UP000265040">
    <property type="component" value="Chromosome 8"/>
</dbReference>
<evidence type="ECO:0000256" key="1">
    <source>
        <dbReference type="ARBA" id="ARBA00004651"/>
    </source>
</evidence>
<comment type="caution">
    <text evidence="14">Lacks conserved residue(s) required for the propagation of feature annotation.</text>
</comment>
<accession>A0A3Q1KFS3</accession>
<dbReference type="Gene3D" id="2.60.220.50">
    <property type="match status" value="1"/>
</dbReference>
<evidence type="ECO:0000256" key="7">
    <source>
        <dbReference type="ARBA" id="ARBA00022737"/>
    </source>
</evidence>
<dbReference type="PROSITE" id="PS01187">
    <property type="entry name" value="EGF_CA"/>
    <property type="match status" value="2"/>
</dbReference>
<evidence type="ECO:0000313" key="21">
    <source>
        <dbReference type="Proteomes" id="UP000265040"/>
    </source>
</evidence>
<reference evidence="20" key="1">
    <citation type="submission" date="2021-04" db="EMBL/GenBank/DDBJ databases">
        <authorList>
            <consortium name="Wellcome Sanger Institute Data Sharing"/>
        </authorList>
    </citation>
    <scope>NUCLEOTIDE SEQUENCE [LARGE SCALE GENOMIC DNA]</scope>
</reference>
<dbReference type="GO" id="GO:0007189">
    <property type="term" value="P:adenylate cyclase-activating G protein-coupled receptor signaling pathway"/>
    <property type="evidence" value="ECO:0007669"/>
    <property type="project" value="TreeGrafter"/>
</dbReference>
<dbReference type="Pfam" id="PF07645">
    <property type="entry name" value="EGF_CA"/>
    <property type="match status" value="3"/>
</dbReference>
<evidence type="ECO:0000256" key="3">
    <source>
        <dbReference type="ARBA" id="ARBA00022475"/>
    </source>
</evidence>
<keyword evidence="21" id="KW-1185">Reference proteome</keyword>
<dbReference type="Gene3D" id="2.10.25.10">
    <property type="entry name" value="Laminin"/>
    <property type="match status" value="3"/>
</dbReference>
<keyword evidence="5 15" id="KW-0812">Transmembrane</keyword>
<feature type="chain" id="PRO_5043568346" evidence="16">
    <location>
        <begin position="23"/>
        <end position="741"/>
    </location>
</feature>
<feature type="domain" description="EGF-like" evidence="17">
    <location>
        <begin position="37"/>
        <end position="75"/>
    </location>
</feature>
<feature type="transmembrane region" description="Helical" evidence="15">
    <location>
        <begin position="515"/>
        <end position="537"/>
    </location>
</feature>
<keyword evidence="3" id="KW-1003">Cell membrane</keyword>
<dbReference type="InterPro" id="IPR018097">
    <property type="entry name" value="EGF_Ca-bd_CS"/>
</dbReference>
<dbReference type="SUPFAM" id="SSF57196">
    <property type="entry name" value="EGF/Laminin"/>
    <property type="match status" value="3"/>
</dbReference>
<keyword evidence="6 16" id="KW-0732">Signal</keyword>
<dbReference type="InParanoid" id="A0A3Q1KFS3"/>
<dbReference type="FunFam" id="1.20.1070.10:FF:000054">
    <property type="entry name" value="Adhesion G protein-coupled receptor E3"/>
    <property type="match status" value="1"/>
</dbReference>
<dbReference type="PRINTS" id="PR01278">
    <property type="entry name" value="CD97PROTEIN"/>
</dbReference>
<dbReference type="InterPro" id="IPR017981">
    <property type="entry name" value="GPCR_2-like_7TM"/>
</dbReference>
<dbReference type="Pfam" id="PF01825">
    <property type="entry name" value="GPS"/>
    <property type="match status" value="1"/>
</dbReference>
<dbReference type="GeneID" id="113156633"/>
<dbReference type="Pfam" id="PF00002">
    <property type="entry name" value="7tm_2"/>
    <property type="match status" value="1"/>
</dbReference>
<dbReference type="InterPro" id="IPR000742">
    <property type="entry name" value="EGF"/>
</dbReference>
<feature type="transmembrane region" description="Helical" evidence="15">
    <location>
        <begin position="669"/>
        <end position="691"/>
    </location>
</feature>
<feature type="transmembrane region" description="Helical" evidence="15">
    <location>
        <begin position="557"/>
        <end position="578"/>
    </location>
</feature>
<feature type="transmembrane region" description="Helical" evidence="15">
    <location>
        <begin position="456"/>
        <end position="479"/>
    </location>
</feature>
<keyword evidence="10 15" id="KW-1133">Transmembrane helix</keyword>
<sequence>MAARWSLLILVVQLSTFFMVMSDCPRGFSQKRRTCIDYDECSYDPGPCGMNTVCHNTNGSFYCQCADGFTTSTGTVNISASSSEICKDIDECLEDRNICGPNARCRNTVPYYYCTCNEGFNFTTGVEHFNHSDNVTCRDINECQSENICGQNAKCINTLGSYFCICNADFEPTSGKSNFSVKKEKCEELNCDVFKDINNQKEKFPVASDLVMKLRQICLELTSTKSLTASLDEDILKLRESLSAINKVLSSGFLSDNRKVSNFLDIVENALRLIGPFIKTPRTKISSNYTELELLVHSGPDLPQGAVTLSSRQVQVHMNLETAAGDPSDYPGFTTLSLLSYANLEDSADGFFVGMKPQKNQRFQINSKVVTVTVSNRNTSLLKEPVKITFHHLKQSNESHTCAFWDSSQQGGTWSARGCSVVESNSEYTVCSCTHLSSFAVLMALYEMENKFELQVITWVGLSLSLICLFICILTFLFIHSIQSPRTTIHLHLCINLFIANRIFLAGVSRTENQVGCAVVAGLLHFFNLVVFSWMCLEGIQLFRMVVLVFNTNFKTAYMMAGGYGVPAVIVTVTALANSKAYGTLTYCWLNLEFIWSLFFPACVIITINIFFILITVWKLAQKLSSSNPDLDNLHKVKAFTITAAAQLCVLGTTWVFECFQFVEGTIATSYLFTIFGSLQGVMLFIIHCLFCKQVREVYGNILFKFCAPLKSSYRSSATSAAKHMHEAGPGIQESLTFEEL</sequence>
<protein>
    <submittedName>
        <fullName evidence="20">Si:ch211-241f5.3</fullName>
    </submittedName>
</protein>
<organism evidence="20 21">
    <name type="scientific">Anabas testudineus</name>
    <name type="common">Climbing perch</name>
    <name type="synonym">Anthias testudineus</name>
    <dbReference type="NCBI Taxonomy" id="64144"/>
    <lineage>
        <taxon>Eukaryota</taxon>
        <taxon>Metazoa</taxon>
        <taxon>Chordata</taxon>
        <taxon>Craniata</taxon>
        <taxon>Vertebrata</taxon>
        <taxon>Euteleostomi</taxon>
        <taxon>Actinopterygii</taxon>
        <taxon>Neopterygii</taxon>
        <taxon>Teleostei</taxon>
        <taxon>Neoteleostei</taxon>
        <taxon>Acanthomorphata</taxon>
        <taxon>Anabantaria</taxon>
        <taxon>Anabantiformes</taxon>
        <taxon>Anabantoidei</taxon>
        <taxon>Anabantidae</taxon>
        <taxon>Anabas</taxon>
    </lineage>
</organism>
<evidence type="ECO:0000256" key="6">
    <source>
        <dbReference type="ARBA" id="ARBA00022729"/>
    </source>
</evidence>